<sequence length="276" mass="31370">MLTKEQLLQIKKLQHICEQQGGFELKLNVDMLENRDENSKEDFFHYEDGQLVGFLGSYGFGNKVELTGMVHPGYRGKGIFSTLFAMAVEEARHRNAKVILLNAPSSSQTAKQFLANIPCTFSLTEYQMKWHQTDLYEDPAVTIRPSASQDDWDAEIQLEVACFGFSEKEASDFNQRIRELNGEDMFIIEAEGRIAGKIRVSETEGEAWIYGFAVFPDLQGKGIGRKALSKVVKMKSKKGLPIFLEVEAKNANALKLYESCGFRNYHSQDYYLYQGQ</sequence>
<protein>
    <submittedName>
        <fullName evidence="4">Ribosomal protein S18 acetylase RimI-like enzyme</fullName>
    </submittedName>
</protein>
<reference evidence="4 5" key="1">
    <citation type="submission" date="2021-01" db="EMBL/GenBank/DDBJ databases">
        <title>Genomic Encyclopedia of Type Strains, Phase IV (KMG-IV): sequencing the most valuable type-strain genomes for metagenomic binning, comparative biology and taxonomic classification.</title>
        <authorList>
            <person name="Goeker M."/>
        </authorList>
    </citation>
    <scope>NUCLEOTIDE SEQUENCE [LARGE SCALE GENOMIC DNA]</scope>
    <source>
        <strain evidence="4 5">DSM 25879</strain>
    </source>
</reference>
<feature type="domain" description="N-acetyltransferase" evidence="3">
    <location>
        <begin position="141"/>
        <end position="276"/>
    </location>
</feature>
<evidence type="ECO:0000256" key="2">
    <source>
        <dbReference type="ARBA" id="ARBA00023315"/>
    </source>
</evidence>
<organism evidence="4 5">
    <name type="scientific">Sutcliffiella tianshenii</name>
    <dbReference type="NCBI Taxonomy" id="1463404"/>
    <lineage>
        <taxon>Bacteria</taxon>
        <taxon>Bacillati</taxon>
        <taxon>Bacillota</taxon>
        <taxon>Bacilli</taxon>
        <taxon>Bacillales</taxon>
        <taxon>Bacillaceae</taxon>
        <taxon>Sutcliffiella</taxon>
    </lineage>
</organism>
<evidence type="ECO:0000313" key="4">
    <source>
        <dbReference type="EMBL" id="MBM7620029.1"/>
    </source>
</evidence>
<dbReference type="InterPro" id="IPR000182">
    <property type="entry name" value="GNAT_dom"/>
</dbReference>
<accession>A0ABS2NZI1</accession>
<keyword evidence="1" id="KW-0808">Transferase</keyword>
<name>A0ABS2NZI1_9BACI</name>
<dbReference type="PROSITE" id="PS51186">
    <property type="entry name" value="GNAT"/>
    <property type="match status" value="2"/>
</dbReference>
<evidence type="ECO:0000256" key="1">
    <source>
        <dbReference type="ARBA" id="ARBA00022679"/>
    </source>
</evidence>
<comment type="caution">
    <text evidence="4">The sequence shown here is derived from an EMBL/GenBank/DDBJ whole genome shotgun (WGS) entry which is preliminary data.</text>
</comment>
<evidence type="ECO:0000259" key="3">
    <source>
        <dbReference type="PROSITE" id="PS51186"/>
    </source>
</evidence>
<dbReference type="EMBL" id="JAFBED010000003">
    <property type="protein sequence ID" value="MBM7620029.1"/>
    <property type="molecule type" value="Genomic_DNA"/>
</dbReference>
<keyword evidence="2" id="KW-0012">Acyltransferase</keyword>
<dbReference type="InterPro" id="IPR016181">
    <property type="entry name" value="Acyl_CoA_acyltransferase"/>
</dbReference>
<dbReference type="Gene3D" id="3.40.630.30">
    <property type="match status" value="2"/>
</dbReference>
<keyword evidence="5" id="KW-1185">Reference proteome</keyword>
<dbReference type="RefSeq" id="WP_204415365.1">
    <property type="nucleotide sequence ID" value="NZ_JAFBED010000003.1"/>
</dbReference>
<proteinExistence type="predicted"/>
<feature type="domain" description="N-acetyltransferase" evidence="3">
    <location>
        <begin position="1"/>
        <end position="142"/>
    </location>
</feature>
<dbReference type="Pfam" id="PF00583">
    <property type="entry name" value="Acetyltransf_1"/>
    <property type="match status" value="2"/>
</dbReference>
<dbReference type="Proteomes" id="UP000737402">
    <property type="component" value="Unassembled WGS sequence"/>
</dbReference>
<dbReference type="InterPro" id="IPR050680">
    <property type="entry name" value="YpeA/RimI_acetyltransf"/>
</dbReference>
<evidence type="ECO:0000313" key="5">
    <source>
        <dbReference type="Proteomes" id="UP000737402"/>
    </source>
</evidence>
<dbReference type="SUPFAM" id="SSF55729">
    <property type="entry name" value="Acyl-CoA N-acyltransferases (Nat)"/>
    <property type="match status" value="2"/>
</dbReference>
<gene>
    <name evidence="4" type="ORF">JOC95_001881</name>
</gene>
<dbReference type="CDD" id="cd04301">
    <property type="entry name" value="NAT_SF"/>
    <property type="match status" value="2"/>
</dbReference>
<dbReference type="PANTHER" id="PTHR43420">
    <property type="entry name" value="ACETYLTRANSFERASE"/>
    <property type="match status" value="1"/>
</dbReference>